<dbReference type="Proteomes" id="UP000195331">
    <property type="component" value="Chromosome"/>
</dbReference>
<accession>A0A1Y0C5T8</accession>
<dbReference type="OrthoDB" id="330810at2"/>
<dbReference type="Pfam" id="PF05973">
    <property type="entry name" value="Gp49"/>
    <property type="match status" value="1"/>
</dbReference>
<evidence type="ECO:0000313" key="2">
    <source>
        <dbReference type="EMBL" id="ART70570.1"/>
    </source>
</evidence>
<dbReference type="EMBL" id="CP020809">
    <property type="protein sequence ID" value="ART70570.1"/>
    <property type="molecule type" value="Genomic_DNA"/>
</dbReference>
<proteinExistence type="predicted"/>
<feature type="region of interest" description="Disordered" evidence="1">
    <location>
        <begin position="111"/>
        <end position="133"/>
    </location>
</feature>
<organism evidence="2 3">
    <name type="scientific">Mycobacterium dioxanotrophicus</name>
    <dbReference type="NCBI Taxonomy" id="482462"/>
    <lineage>
        <taxon>Bacteria</taxon>
        <taxon>Bacillati</taxon>
        <taxon>Actinomycetota</taxon>
        <taxon>Actinomycetes</taxon>
        <taxon>Mycobacteriales</taxon>
        <taxon>Mycobacteriaceae</taxon>
        <taxon>Mycobacterium</taxon>
    </lineage>
</organism>
<dbReference type="AlphaFoldDB" id="A0A1Y0C5T8"/>
<sequence>MPTRRWEVDTTLIHDWIIGLDEATQDSVLSALEYLANNGPTAGRPFVDRIHHSRHQNMKELRPRSPGGSRQLRILFAFDLQSHAITLIAGDKTGDWNKWYRDNVPAADDLFDRHLERTTEKKKQKKQRKGKRR</sequence>
<feature type="compositionally biased region" description="Basic and acidic residues" evidence="1">
    <location>
        <begin position="111"/>
        <end position="121"/>
    </location>
</feature>
<feature type="compositionally biased region" description="Basic residues" evidence="1">
    <location>
        <begin position="122"/>
        <end position="133"/>
    </location>
</feature>
<name>A0A1Y0C5T8_9MYCO</name>
<keyword evidence="3" id="KW-1185">Reference proteome</keyword>
<protein>
    <submittedName>
        <fullName evidence="2">Diaminopimelate decarboxylase</fullName>
    </submittedName>
</protein>
<dbReference type="InterPro" id="IPR009241">
    <property type="entry name" value="HigB-like"/>
</dbReference>
<evidence type="ECO:0000313" key="3">
    <source>
        <dbReference type="Proteomes" id="UP000195331"/>
    </source>
</evidence>
<gene>
    <name evidence="2" type="ORF">BTO20_20300</name>
</gene>
<dbReference type="KEGG" id="mdx:BTO20_20300"/>
<reference evidence="2 3" key="1">
    <citation type="submission" date="2017-04" db="EMBL/GenBank/DDBJ databases">
        <title>Whole Genome Sequence of 1,4-Dioxane Degrading Bacterium Mycobacterium dioxanotrophicus PH-06.</title>
        <authorList>
            <person name="He Y."/>
        </authorList>
    </citation>
    <scope>NUCLEOTIDE SEQUENCE [LARGE SCALE GENOMIC DNA]</scope>
    <source>
        <strain evidence="2 3">PH-06</strain>
    </source>
</reference>
<evidence type="ECO:0000256" key="1">
    <source>
        <dbReference type="SAM" id="MobiDB-lite"/>
    </source>
</evidence>